<gene>
    <name evidence="2" type="ORF">SCP_1800530</name>
</gene>
<protein>
    <submittedName>
        <fullName evidence="2">Uncharacterized protein</fullName>
    </submittedName>
</protein>
<name>A0A401H6L9_9APHY</name>
<feature type="compositionally biased region" description="Basic and acidic residues" evidence="1">
    <location>
        <begin position="296"/>
        <end position="313"/>
    </location>
</feature>
<dbReference type="RefSeq" id="XP_027620944.1">
    <property type="nucleotide sequence ID" value="XM_027765143.1"/>
</dbReference>
<accession>A0A401H6L9</accession>
<dbReference type="Proteomes" id="UP000287166">
    <property type="component" value="Unassembled WGS sequence"/>
</dbReference>
<feature type="region of interest" description="Disordered" evidence="1">
    <location>
        <begin position="295"/>
        <end position="320"/>
    </location>
</feature>
<dbReference type="OrthoDB" id="3236156at2759"/>
<keyword evidence="3" id="KW-1185">Reference proteome</keyword>
<dbReference type="InParanoid" id="A0A401H6L9"/>
<evidence type="ECO:0000313" key="3">
    <source>
        <dbReference type="Proteomes" id="UP000287166"/>
    </source>
</evidence>
<evidence type="ECO:0000256" key="1">
    <source>
        <dbReference type="SAM" id="MobiDB-lite"/>
    </source>
</evidence>
<proteinExistence type="predicted"/>
<evidence type="ECO:0000313" key="2">
    <source>
        <dbReference type="EMBL" id="GBE90031.1"/>
    </source>
</evidence>
<dbReference type="AlphaFoldDB" id="A0A401H6L9"/>
<dbReference type="GeneID" id="38786948"/>
<sequence>MALRKKELHDENTNRRFPDTSNTRYQAYSYGACELVVYHHLYVELMEEICDSKAKPGVNHLESNVAKGLQDASTLAELAAMALYGVSVLWPYLSQARGDGSKIVNLLDLTELHRKLPTFCNHIALHPTLLLDSNAPLDEVTLNGKPFMDKMLLAAVCMLAPDLPGLTCMISAMFSGAAKGWVQFTTEFTVGGPFDSLTSAERALVFIPSTNNANEGALGSWRVHARSRPSSTASTFSSQARSEHNNTEEFIVKCCNEDDQGYVMRTVRTADASGENAQFREELMENQWEHAVQYRKKQEEDQRKKDREKERLRSIGLITD</sequence>
<organism evidence="2 3">
    <name type="scientific">Sparassis crispa</name>
    <dbReference type="NCBI Taxonomy" id="139825"/>
    <lineage>
        <taxon>Eukaryota</taxon>
        <taxon>Fungi</taxon>
        <taxon>Dikarya</taxon>
        <taxon>Basidiomycota</taxon>
        <taxon>Agaricomycotina</taxon>
        <taxon>Agaricomycetes</taxon>
        <taxon>Polyporales</taxon>
        <taxon>Sparassidaceae</taxon>
        <taxon>Sparassis</taxon>
    </lineage>
</organism>
<dbReference type="STRING" id="139825.A0A401H6L9"/>
<dbReference type="EMBL" id="BFAD01000018">
    <property type="protein sequence ID" value="GBE90031.1"/>
    <property type="molecule type" value="Genomic_DNA"/>
</dbReference>
<comment type="caution">
    <text evidence="2">The sequence shown here is derived from an EMBL/GenBank/DDBJ whole genome shotgun (WGS) entry which is preliminary data.</text>
</comment>
<reference evidence="2 3" key="1">
    <citation type="journal article" date="2018" name="Sci. Rep.">
        <title>Genome sequence of the cauliflower mushroom Sparassis crispa (Hanabiratake) and its association with beneficial usage.</title>
        <authorList>
            <person name="Kiyama R."/>
            <person name="Furutani Y."/>
            <person name="Kawaguchi K."/>
            <person name="Nakanishi T."/>
        </authorList>
    </citation>
    <scope>NUCLEOTIDE SEQUENCE [LARGE SCALE GENOMIC DNA]</scope>
</reference>